<evidence type="ECO:0000313" key="1">
    <source>
        <dbReference type="EMBL" id="CEK67560.1"/>
    </source>
</evidence>
<accession>A0A0B6ZII8</accession>
<sequence length="88" mass="10039">LEKIILEGTVPGKKKRGRTRRRWVQAVIDDLRITAADVGQLAQNREIFSGLLSWRPSFGGDKLPNDDDHVKNDCKLLESVDILLEYHL</sequence>
<reference evidence="1" key="1">
    <citation type="submission" date="2014-12" db="EMBL/GenBank/DDBJ databases">
        <title>Insight into the proteome of Arion vulgaris.</title>
        <authorList>
            <person name="Aradska J."/>
            <person name="Bulat T."/>
            <person name="Smidak R."/>
            <person name="Sarate P."/>
            <person name="Gangsoo J."/>
            <person name="Sialana F."/>
            <person name="Bilban M."/>
            <person name="Lubec G."/>
        </authorList>
    </citation>
    <scope>NUCLEOTIDE SEQUENCE</scope>
    <source>
        <tissue evidence="1">Skin</tissue>
    </source>
</reference>
<protein>
    <submittedName>
        <fullName evidence="1">Uncharacterized protein</fullName>
    </submittedName>
</protein>
<name>A0A0B6ZII8_9EUPU</name>
<feature type="non-terminal residue" evidence="1">
    <location>
        <position position="1"/>
    </location>
</feature>
<organism evidence="1">
    <name type="scientific">Arion vulgaris</name>
    <dbReference type="NCBI Taxonomy" id="1028688"/>
    <lineage>
        <taxon>Eukaryota</taxon>
        <taxon>Metazoa</taxon>
        <taxon>Spiralia</taxon>
        <taxon>Lophotrochozoa</taxon>
        <taxon>Mollusca</taxon>
        <taxon>Gastropoda</taxon>
        <taxon>Heterobranchia</taxon>
        <taxon>Euthyneura</taxon>
        <taxon>Panpulmonata</taxon>
        <taxon>Eupulmonata</taxon>
        <taxon>Stylommatophora</taxon>
        <taxon>Helicina</taxon>
        <taxon>Arionoidea</taxon>
        <taxon>Arionidae</taxon>
        <taxon>Arion</taxon>
    </lineage>
</organism>
<dbReference type="AlphaFoldDB" id="A0A0B6ZII8"/>
<proteinExistence type="predicted"/>
<dbReference type="EMBL" id="HACG01020695">
    <property type="protein sequence ID" value="CEK67560.1"/>
    <property type="molecule type" value="Transcribed_RNA"/>
</dbReference>
<gene>
    <name evidence="1" type="primary">ORF63084</name>
</gene>